<reference evidence="4 6" key="2">
    <citation type="submission" date="2018-06" db="EMBL/GenBank/DDBJ databases">
        <authorList>
            <consortium name="Pathogen Informatics"/>
            <person name="Doyle S."/>
        </authorList>
    </citation>
    <scope>NUCLEOTIDE SEQUENCE [LARGE SCALE GENOMIC DNA]</scope>
    <source>
        <strain evidence="4 6">NCTC12022</strain>
    </source>
</reference>
<accession>A0A0W0TZV9</accession>
<dbReference type="GO" id="GO:0072344">
    <property type="term" value="P:rescue of stalled ribosome"/>
    <property type="evidence" value="ECO:0007669"/>
    <property type="project" value="TreeGrafter"/>
</dbReference>
<dbReference type="Proteomes" id="UP000251942">
    <property type="component" value="Unassembled WGS sequence"/>
</dbReference>
<dbReference type="EC" id="3.1.1.29" evidence="3 4"/>
<dbReference type="OrthoDB" id="9815709at2"/>
<evidence type="ECO:0000259" key="2">
    <source>
        <dbReference type="PROSITE" id="PS00745"/>
    </source>
</evidence>
<feature type="domain" description="Prokaryotic-type class I peptide chain release factors" evidence="2">
    <location>
        <begin position="21"/>
        <end position="37"/>
    </location>
</feature>
<dbReference type="AlphaFoldDB" id="A0A0W0TZV9"/>
<evidence type="ECO:0000313" key="3">
    <source>
        <dbReference type="EMBL" id="KTD01272.1"/>
    </source>
</evidence>
<dbReference type="STRING" id="453.Lfee_1211"/>
<dbReference type="PANTHER" id="PTHR47814:SF1">
    <property type="entry name" value="PEPTIDYL-TRNA HYDROLASE ARFB"/>
    <property type="match status" value="1"/>
</dbReference>
<name>A0A0W0TZV9_9GAMM</name>
<dbReference type="PATRIC" id="fig|453.4.peg.1306"/>
<organism evidence="3 5">
    <name type="scientific">Legionella feeleii</name>
    <dbReference type="NCBI Taxonomy" id="453"/>
    <lineage>
        <taxon>Bacteria</taxon>
        <taxon>Pseudomonadati</taxon>
        <taxon>Pseudomonadota</taxon>
        <taxon>Gammaproteobacteria</taxon>
        <taxon>Legionellales</taxon>
        <taxon>Legionellaceae</taxon>
        <taxon>Legionella</taxon>
    </lineage>
</organism>
<dbReference type="GO" id="GO:0004045">
    <property type="term" value="F:peptidyl-tRNA hydrolase activity"/>
    <property type="evidence" value="ECO:0007669"/>
    <property type="project" value="UniProtKB-EC"/>
</dbReference>
<sequence>MLKITNTLGLSTSEIELTAIRAQGAGGQHINKVSTAIHLRFNIEQSSLPPELKTRLLQLRDYRITRDVMIVIKAQRYRSQDKNRDDALQRLVALIKKGLFVPVSRIKTKPSKLSIRNRLDNKKRRSHLKKLRQSTE</sequence>
<dbReference type="InterPro" id="IPR000352">
    <property type="entry name" value="Pep_chain_release_fac_I"/>
</dbReference>
<keyword evidence="5" id="KW-1185">Reference proteome</keyword>
<evidence type="ECO:0000313" key="5">
    <source>
        <dbReference type="Proteomes" id="UP000054698"/>
    </source>
</evidence>
<dbReference type="GO" id="GO:0003747">
    <property type="term" value="F:translation release factor activity"/>
    <property type="evidence" value="ECO:0007669"/>
    <property type="project" value="InterPro"/>
</dbReference>
<evidence type="ECO:0000313" key="4">
    <source>
        <dbReference type="EMBL" id="SPX59517.1"/>
    </source>
</evidence>
<reference evidence="3 5" key="1">
    <citation type="submission" date="2015-11" db="EMBL/GenBank/DDBJ databases">
        <title>Genomic analysis of 38 Legionella species identifies large and diverse effector repertoires.</title>
        <authorList>
            <person name="Burstein D."/>
            <person name="Amaro F."/>
            <person name="Zusman T."/>
            <person name="Lifshitz Z."/>
            <person name="Cohen O."/>
            <person name="Gilbert J.A."/>
            <person name="Pupko T."/>
            <person name="Shuman H.A."/>
            <person name="Segal G."/>
        </authorList>
    </citation>
    <scope>NUCLEOTIDE SEQUENCE [LARGE SCALE GENOMIC DNA]</scope>
    <source>
        <strain evidence="3 5">WO-44C</strain>
    </source>
</reference>
<dbReference type="PANTHER" id="PTHR47814">
    <property type="entry name" value="PEPTIDYL-TRNA HYDROLASE ARFB"/>
    <property type="match status" value="1"/>
</dbReference>
<dbReference type="Proteomes" id="UP000054698">
    <property type="component" value="Unassembled WGS sequence"/>
</dbReference>
<evidence type="ECO:0000313" key="6">
    <source>
        <dbReference type="Proteomes" id="UP000251942"/>
    </source>
</evidence>
<protein>
    <submittedName>
        <fullName evidence="3">Peptidyl-tRNA hydrolase ArfB</fullName>
        <ecNumber evidence="3 4">3.1.1.29</ecNumber>
    </submittedName>
    <submittedName>
        <fullName evidence="4">Peptidyl-tRNA hydrolase YaeJ</fullName>
    </submittedName>
</protein>
<dbReference type="RefSeq" id="WP_058444911.1">
    <property type="nucleotide sequence ID" value="NZ_CAAAHT010000066.1"/>
</dbReference>
<dbReference type="Gene3D" id="3.30.160.20">
    <property type="match status" value="1"/>
</dbReference>
<proteinExistence type="inferred from homology"/>
<dbReference type="EMBL" id="LNYB01000032">
    <property type="protein sequence ID" value="KTD01272.1"/>
    <property type="molecule type" value="Genomic_DNA"/>
</dbReference>
<evidence type="ECO:0000256" key="1">
    <source>
        <dbReference type="ARBA" id="ARBA00010835"/>
    </source>
</evidence>
<dbReference type="Pfam" id="PF00472">
    <property type="entry name" value="RF-1"/>
    <property type="match status" value="1"/>
</dbReference>
<dbReference type="EMBL" id="UASS01000001">
    <property type="protein sequence ID" value="SPX59517.1"/>
    <property type="molecule type" value="Genomic_DNA"/>
</dbReference>
<comment type="similarity">
    <text evidence="1">Belongs to the prokaryotic/mitochondrial release factor family.</text>
</comment>
<dbReference type="SUPFAM" id="SSF75620">
    <property type="entry name" value="Release factor"/>
    <property type="match status" value="1"/>
</dbReference>
<gene>
    <name evidence="3" type="primary">arfB</name>
    <name evidence="4" type="synonym">yaeJ</name>
    <name evidence="3" type="ORF">Lfee_1211</name>
    <name evidence="4" type="ORF">NCTC12022_00340</name>
</gene>
<dbReference type="NCBIfam" id="NF006718">
    <property type="entry name" value="PRK09256.1"/>
    <property type="match status" value="1"/>
</dbReference>
<dbReference type="PROSITE" id="PS00745">
    <property type="entry name" value="RF_PROK_I"/>
    <property type="match status" value="1"/>
</dbReference>
<keyword evidence="3" id="KW-0378">Hydrolase</keyword>
<dbReference type="InterPro" id="IPR045853">
    <property type="entry name" value="Pep_chain_release_fac_I_sf"/>
</dbReference>
<dbReference type="GO" id="GO:0043022">
    <property type="term" value="F:ribosome binding"/>
    <property type="evidence" value="ECO:0007669"/>
    <property type="project" value="TreeGrafter"/>
</dbReference>